<dbReference type="NCBIfam" id="TIGR03141">
    <property type="entry name" value="cytochro_ccmD"/>
    <property type="match status" value="1"/>
</dbReference>
<comment type="subcellular location">
    <subcellularLocation>
        <location evidence="2 12">Cell inner membrane</location>
        <topology evidence="2 12">Single-pass membrane protein</topology>
    </subcellularLocation>
</comment>
<keyword evidence="9 12" id="KW-0201">Cytochrome c-type biogenesis</keyword>
<dbReference type="AlphaFoldDB" id="A0A0D5LL77"/>
<evidence type="ECO:0000256" key="5">
    <source>
        <dbReference type="ARBA" id="ARBA00022448"/>
    </source>
</evidence>
<evidence type="ECO:0000256" key="9">
    <source>
        <dbReference type="ARBA" id="ARBA00022748"/>
    </source>
</evidence>
<evidence type="ECO:0000313" key="13">
    <source>
        <dbReference type="EMBL" id="AJY44522.1"/>
    </source>
</evidence>
<keyword evidence="8 12" id="KW-0812">Transmembrane</keyword>
<dbReference type="EMBL" id="CP010803">
    <property type="protein sequence ID" value="AJY44522.1"/>
    <property type="molecule type" value="Genomic_DNA"/>
</dbReference>
<dbReference type="KEGG" id="mey:TM49_00595"/>
<keyword evidence="7 12" id="KW-0997">Cell inner membrane</keyword>
<evidence type="ECO:0000256" key="3">
    <source>
        <dbReference type="ARBA" id="ARBA00008741"/>
    </source>
</evidence>
<proteinExistence type="inferred from homology"/>
<evidence type="ECO:0000256" key="4">
    <source>
        <dbReference type="ARBA" id="ARBA00016461"/>
    </source>
</evidence>
<sequence length="54" mass="5917">MDHAPFILAAYGITALVFASLVIWLIADGRIQRHKLEALEKAGVSRRSTGRPQA</sequence>
<feature type="transmembrane region" description="Helical" evidence="12">
    <location>
        <begin position="6"/>
        <end position="27"/>
    </location>
</feature>
<dbReference type="PATRIC" id="fig|1486262.3.peg.124"/>
<dbReference type="Proteomes" id="UP000032611">
    <property type="component" value="Chromosome"/>
</dbReference>
<evidence type="ECO:0000313" key="14">
    <source>
        <dbReference type="Proteomes" id="UP000032611"/>
    </source>
</evidence>
<accession>A0A0D5LL77</accession>
<protein>
    <recommendedName>
        <fullName evidence="4 12">Heme exporter protein D</fullName>
    </recommendedName>
</protein>
<dbReference type="GO" id="GO:0017004">
    <property type="term" value="P:cytochrome complex assembly"/>
    <property type="evidence" value="ECO:0007669"/>
    <property type="project" value="UniProtKB-KW"/>
</dbReference>
<organism evidence="13 14">
    <name type="scientific">Martelella endophytica</name>
    <dbReference type="NCBI Taxonomy" id="1486262"/>
    <lineage>
        <taxon>Bacteria</taxon>
        <taxon>Pseudomonadati</taxon>
        <taxon>Pseudomonadota</taxon>
        <taxon>Alphaproteobacteria</taxon>
        <taxon>Hyphomicrobiales</taxon>
        <taxon>Aurantimonadaceae</taxon>
        <taxon>Martelella</taxon>
    </lineage>
</organism>
<evidence type="ECO:0000256" key="6">
    <source>
        <dbReference type="ARBA" id="ARBA00022475"/>
    </source>
</evidence>
<evidence type="ECO:0000256" key="1">
    <source>
        <dbReference type="ARBA" id="ARBA00002442"/>
    </source>
</evidence>
<evidence type="ECO:0000256" key="11">
    <source>
        <dbReference type="ARBA" id="ARBA00023136"/>
    </source>
</evidence>
<evidence type="ECO:0000256" key="12">
    <source>
        <dbReference type="RuleBase" id="RU363101"/>
    </source>
</evidence>
<gene>
    <name evidence="13" type="ORF">TM49_00595</name>
</gene>
<keyword evidence="10 12" id="KW-1133">Transmembrane helix</keyword>
<comment type="similarity">
    <text evidence="3 12">Belongs to the CcmD/CycX/HelD family.</text>
</comment>
<keyword evidence="11 12" id="KW-0472">Membrane</keyword>
<evidence type="ECO:0000256" key="8">
    <source>
        <dbReference type="ARBA" id="ARBA00022692"/>
    </source>
</evidence>
<evidence type="ECO:0000256" key="10">
    <source>
        <dbReference type="ARBA" id="ARBA00022989"/>
    </source>
</evidence>
<keyword evidence="6 12" id="KW-1003">Cell membrane</keyword>
<keyword evidence="5 12" id="KW-0813">Transport</keyword>
<reference evidence="13 14" key="1">
    <citation type="journal article" date="2015" name="Genome Announc.">
        <title>Complete genome sequence of Martelella endophytica YC6887, which has antifungal activity associated with a halophyte.</title>
        <authorList>
            <person name="Khan A."/>
            <person name="Khan H."/>
            <person name="Chung E.J."/>
            <person name="Hossain M.T."/>
            <person name="Chung Y.R."/>
        </authorList>
    </citation>
    <scope>NUCLEOTIDE SEQUENCE [LARGE SCALE GENOMIC DNA]</scope>
    <source>
        <strain evidence="13">YC6887</strain>
    </source>
</reference>
<dbReference type="GO" id="GO:0015886">
    <property type="term" value="P:heme transport"/>
    <property type="evidence" value="ECO:0007669"/>
    <property type="project" value="InterPro"/>
</dbReference>
<evidence type="ECO:0000256" key="2">
    <source>
        <dbReference type="ARBA" id="ARBA00004377"/>
    </source>
</evidence>
<dbReference type="InterPro" id="IPR007078">
    <property type="entry name" value="Haem_export_protD_CcmD"/>
</dbReference>
<dbReference type="GO" id="GO:0005886">
    <property type="term" value="C:plasma membrane"/>
    <property type="evidence" value="ECO:0007669"/>
    <property type="project" value="UniProtKB-SubCell"/>
</dbReference>
<evidence type="ECO:0000256" key="7">
    <source>
        <dbReference type="ARBA" id="ARBA00022519"/>
    </source>
</evidence>
<dbReference type="STRING" id="1486262.TM49_00595"/>
<dbReference type="OrthoDB" id="8421547at2"/>
<dbReference type="HOGENOM" id="CLU_199071_2_0_5"/>
<comment type="function">
    <text evidence="1 12">Required for the export of heme to the periplasm for the biogenesis of c-type cytochromes.</text>
</comment>
<name>A0A0D5LL77_MAREN</name>
<dbReference type="Pfam" id="PF04995">
    <property type="entry name" value="CcmD"/>
    <property type="match status" value="1"/>
</dbReference>
<keyword evidence="14" id="KW-1185">Reference proteome</keyword>
<dbReference type="RefSeq" id="WP_045679092.1">
    <property type="nucleotide sequence ID" value="NZ_CP010803.1"/>
</dbReference>